<dbReference type="NCBIfam" id="TIGR00221">
    <property type="entry name" value="nagA"/>
    <property type="match status" value="1"/>
</dbReference>
<protein>
    <submittedName>
        <fullName evidence="9">N-acetylglucosamine-6-phosphate deacetylase</fullName>
        <ecNumber evidence="9">3.5.1.25</ecNumber>
    </submittedName>
</protein>
<evidence type="ECO:0000313" key="10">
    <source>
        <dbReference type="Proteomes" id="UP000611762"/>
    </source>
</evidence>
<evidence type="ECO:0000256" key="6">
    <source>
        <dbReference type="PIRSR" id="PIRSR038994-1"/>
    </source>
</evidence>
<feature type="binding site" evidence="7">
    <location>
        <position position="192"/>
    </location>
    <ligand>
        <name>Zn(2+)</name>
        <dbReference type="ChEBI" id="CHEBI:29105"/>
    </ligand>
</feature>
<evidence type="ECO:0000256" key="7">
    <source>
        <dbReference type="PIRSR" id="PIRSR038994-3"/>
    </source>
</evidence>
<dbReference type="PIRSF" id="PIRSF038994">
    <property type="entry name" value="NagA"/>
    <property type="match status" value="1"/>
</dbReference>
<dbReference type="EC" id="3.5.1.25" evidence="9"/>
<evidence type="ECO:0000256" key="4">
    <source>
        <dbReference type="ARBA" id="ARBA00023277"/>
    </source>
</evidence>
<evidence type="ECO:0000256" key="1">
    <source>
        <dbReference type="ARBA" id="ARBA00010716"/>
    </source>
</evidence>
<dbReference type="CDD" id="cd00854">
    <property type="entry name" value="NagA"/>
    <property type="match status" value="1"/>
</dbReference>
<comment type="cofactor">
    <cofactor evidence="7">
        <name>a divalent metal cation</name>
        <dbReference type="ChEBI" id="CHEBI:60240"/>
    </cofactor>
    <text evidence="7">Binds 1 divalent metal cation per subunit.</text>
</comment>
<feature type="active site" description="Proton donor/acceptor" evidence="6">
    <location>
        <position position="275"/>
    </location>
</feature>
<keyword evidence="3 5" id="KW-0378">Hydrolase</keyword>
<dbReference type="RefSeq" id="WP_249313575.1">
    <property type="nucleotide sequence ID" value="NZ_JACRSU010000004.1"/>
</dbReference>
<evidence type="ECO:0000256" key="5">
    <source>
        <dbReference type="PIRNR" id="PIRNR038994"/>
    </source>
</evidence>
<evidence type="ECO:0000259" key="8">
    <source>
        <dbReference type="Pfam" id="PF01979"/>
    </source>
</evidence>
<dbReference type="GO" id="GO:0008448">
    <property type="term" value="F:N-acetylglucosamine-6-phosphate deacetylase activity"/>
    <property type="evidence" value="ECO:0007669"/>
    <property type="project" value="UniProtKB-EC"/>
</dbReference>
<dbReference type="GO" id="GO:0046872">
    <property type="term" value="F:metal ion binding"/>
    <property type="evidence" value="ECO:0007669"/>
    <property type="project" value="UniProtKB-KW"/>
</dbReference>
<dbReference type="InterPro" id="IPR032466">
    <property type="entry name" value="Metal_Hydrolase"/>
</dbReference>
<dbReference type="Proteomes" id="UP000611762">
    <property type="component" value="Unassembled WGS sequence"/>
</dbReference>
<dbReference type="Gene3D" id="3.20.20.140">
    <property type="entry name" value="Metal-dependent hydrolases"/>
    <property type="match status" value="1"/>
</dbReference>
<feature type="domain" description="Amidohydrolase-related" evidence="8">
    <location>
        <begin position="47"/>
        <end position="385"/>
    </location>
</feature>
<comment type="similarity">
    <text evidence="1 5">Belongs to the metallo-dependent hydrolases superfamily. NagA family.</text>
</comment>
<dbReference type="InterPro" id="IPR006680">
    <property type="entry name" value="Amidohydro-rel"/>
</dbReference>
<feature type="binding site" evidence="7">
    <location>
        <position position="126"/>
    </location>
    <ligand>
        <name>Zn(2+)</name>
        <dbReference type="ChEBI" id="CHEBI:29105"/>
    </ligand>
</feature>
<dbReference type="EMBL" id="JACRSU010000004">
    <property type="protein sequence ID" value="MBC8541557.1"/>
    <property type="molecule type" value="Genomic_DNA"/>
</dbReference>
<accession>A0A926DPQ4</accession>
<dbReference type="Pfam" id="PF01979">
    <property type="entry name" value="Amidohydro_1"/>
    <property type="match status" value="1"/>
</dbReference>
<dbReference type="GO" id="GO:0006046">
    <property type="term" value="P:N-acetylglucosamine catabolic process"/>
    <property type="evidence" value="ECO:0007669"/>
    <property type="project" value="TreeGrafter"/>
</dbReference>
<comment type="caution">
    <text evidence="9">The sequence shown here is derived from an EMBL/GenBank/DDBJ whole genome shotgun (WGS) entry which is preliminary data.</text>
</comment>
<dbReference type="InterPro" id="IPR003764">
    <property type="entry name" value="GlcNAc_6-P_deAcase"/>
</dbReference>
<dbReference type="SUPFAM" id="SSF51338">
    <property type="entry name" value="Composite domain of metallo-dependent hydrolases"/>
    <property type="match status" value="1"/>
</dbReference>
<keyword evidence="4 5" id="KW-0119">Carbohydrate metabolism</keyword>
<organism evidence="9 10">
    <name type="scientific">Congzhengia minquanensis</name>
    <dbReference type="NCBI Taxonomy" id="2763657"/>
    <lineage>
        <taxon>Bacteria</taxon>
        <taxon>Bacillati</taxon>
        <taxon>Bacillota</taxon>
        <taxon>Clostridia</taxon>
        <taxon>Eubacteriales</taxon>
        <taxon>Oscillospiraceae</taxon>
        <taxon>Congzhengia</taxon>
    </lineage>
</organism>
<reference evidence="9" key="1">
    <citation type="submission" date="2020-08" db="EMBL/GenBank/DDBJ databases">
        <title>Genome public.</title>
        <authorList>
            <person name="Liu C."/>
            <person name="Sun Q."/>
        </authorList>
    </citation>
    <scope>NUCLEOTIDE SEQUENCE</scope>
    <source>
        <strain evidence="9">H8</strain>
    </source>
</reference>
<evidence type="ECO:0000256" key="3">
    <source>
        <dbReference type="ARBA" id="ARBA00022801"/>
    </source>
</evidence>
<dbReference type="PANTHER" id="PTHR11113">
    <property type="entry name" value="N-ACETYLGLUCOSAMINE-6-PHOSPHATE DEACETYLASE"/>
    <property type="match status" value="1"/>
</dbReference>
<dbReference type="AlphaFoldDB" id="A0A926DPQ4"/>
<keyword evidence="2 7" id="KW-0479">Metal-binding</keyword>
<evidence type="ECO:0000313" key="9">
    <source>
        <dbReference type="EMBL" id="MBC8541557.1"/>
    </source>
</evidence>
<evidence type="ECO:0000256" key="2">
    <source>
        <dbReference type="ARBA" id="ARBA00022723"/>
    </source>
</evidence>
<sequence length="387" mass="41127">MIAIKNGTVVTGGESVRANIYFEGGKICAVTPKDLPAEKTVDAENLFVAPGFIDIHTHGAGGSDFLDGTANAFLTAARVHAEHGATSIVPTLTSVSTEKIEAAMAVFDEAKIQNQNGANLLGLHLEGPHFAASQKGAQEERFIKPFDKNEYEAILTGSDGRILRWSAAPELPGAKAFAARLKDFNILPCTGHSDADCNCALKAFGWGFRHVTHLYSCMSSVHRTNGYRHGGIVEAAFLNDFMTVELIADGAHLPPELLKLVYKIKGPEKIALITDSMRGAGMPEGKSVLGCITDGLPVIVEDGVAKLPDRTAFAGSVATCDRLVKTMVQLAEIPLSKAVQMASQTPADILSLAGKGQIKEGFDADIVIFDKDIHIMKTIVGGKVVYG</sequence>
<dbReference type="PANTHER" id="PTHR11113:SF14">
    <property type="entry name" value="N-ACETYLGLUCOSAMINE-6-PHOSPHATE DEACETYLASE"/>
    <property type="match status" value="1"/>
</dbReference>
<dbReference type="SUPFAM" id="SSF51556">
    <property type="entry name" value="Metallo-dependent hydrolases"/>
    <property type="match status" value="1"/>
</dbReference>
<dbReference type="Gene3D" id="2.30.40.10">
    <property type="entry name" value="Urease, subunit C, domain 1"/>
    <property type="match status" value="1"/>
</dbReference>
<proteinExistence type="inferred from homology"/>
<name>A0A926DPQ4_9FIRM</name>
<keyword evidence="10" id="KW-1185">Reference proteome</keyword>
<dbReference type="InterPro" id="IPR011059">
    <property type="entry name" value="Metal-dep_hydrolase_composite"/>
</dbReference>
<gene>
    <name evidence="9" type="primary">nagA</name>
    <name evidence="9" type="ORF">H8698_11265</name>
</gene>
<feature type="binding site" evidence="7">
    <location>
        <position position="213"/>
    </location>
    <ligand>
        <name>Zn(2+)</name>
        <dbReference type="ChEBI" id="CHEBI:29105"/>
    </ligand>
</feature>